<accession>A0AB39U4Q4</accession>
<reference evidence="1" key="1">
    <citation type="submission" date="2023-07" db="EMBL/GenBank/DDBJ databases">
        <title>Bifidobacterium aquikefiriaerophilum sp. nov. and Bifidobacterium eccum sp. nov., isolated from water kefir.</title>
        <authorList>
            <person name="Breselge S."/>
            <person name="Bellassi P."/>
            <person name="Barcenilla C."/>
            <person name="Alvarez-Ordonez A."/>
            <person name="Morelli L."/>
            <person name="Cotter P.D."/>
        </authorList>
    </citation>
    <scope>NUCLEOTIDE SEQUENCE</scope>
    <source>
        <strain evidence="1">WK041_4_12</strain>
    </source>
</reference>
<sequence>MTLFFALCVFLRYTSFLVQNNVGTILALMVFCVRGNSSVVPVISRAHSLPVISQQNRHHGWPPIWLTYTIANSENSNSALELWCAVQAADAQLWSLQQECKEHDEGP</sequence>
<name>A0AB39U4Q4_9BIFI</name>
<evidence type="ECO:0008006" key="2">
    <source>
        <dbReference type="Google" id="ProtNLM"/>
    </source>
</evidence>
<organism evidence="1">
    <name type="scientific">Bifidobacterium aquikefiricola</name>
    <dbReference type="NCBI Taxonomy" id="3059038"/>
    <lineage>
        <taxon>Bacteria</taxon>
        <taxon>Bacillati</taxon>
        <taxon>Actinomycetota</taxon>
        <taxon>Actinomycetes</taxon>
        <taxon>Bifidobacteriales</taxon>
        <taxon>Bifidobacteriaceae</taxon>
        <taxon>Bifidobacterium</taxon>
    </lineage>
</organism>
<dbReference type="KEGG" id="baqk:QN215_06985"/>
<gene>
    <name evidence="1" type="ORF">QN215_06985</name>
</gene>
<dbReference type="EMBL" id="CP129674">
    <property type="protein sequence ID" value="XDS44014.1"/>
    <property type="molecule type" value="Genomic_DNA"/>
</dbReference>
<dbReference type="AlphaFoldDB" id="A0AB39U4Q4"/>
<proteinExistence type="predicted"/>
<protein>
    <recommendedName>
        <fullName evidence="2">Secreted protein</fullName>
    </recommendedName>
</protein>
<evidence type="ECO:0000313" key="1">
    <source>
        <dbReference type="EMBL" id="XDS44014.1"/>
    </source>
</evidence>
<dbReference type="RefSeq" id="WP_369343608.1">
    <property type="nucleotide sequence ID" value="NZ_CP129674.1"/>
</dbReference>